<dbReference type="AlphaFoldDB" id="A7RK06"/>
<feature type="non-terminal residue" evidence="5">
    <location>
        <position position="1"/>
    </location>
</feature>
<evidence type="ECO:0000256" key="3">
    <source>
        <dbReference type="ARBA" id="ARBA00023136"/>
    </source>
</evidence>
<dbReference type="PANTHER" id="PTHR45738">
    <property type="entry name" value="POLYPHOSPHOINOSITIDE PHOSPHATASE"/>
    <property type="match status" value="1"/>
</dbReference>
<gene>
    <name evidence="5" type="ORF">NEMVEDRAFT_v1g84394</name>
</gene>
<protein>
    <recommendedName>
        <fullName evidence="4">SAC domain-containing protein</fullName>
    </recommendedName>
</protein>
<accession>A7RK06</accession>
<proteinExistence type="predicted"/>
<dbReference type="eggNOG" id="KOG1888">
    <property type="taxonomic scope" value="Eukaryota"/>
</dbReference>
<sequence>SARFAGTRFLKRGTNEEGFVANEVETEQIVHDASVLSFHSGRFTSYVQIRGSVPTFWSQVKGLLSPSSFAVDRADPYCNAAAQHVNRLLGRFGAPLVILNLVKVCRQSIVLIS</sequence>
<dbReference type="InterPro" id="IPR043573">
    <property type="entry name" value="Fig4-like"/>
</dbReference>
<dbReference type="GO" id="GO:0046856">
    <property type="term" value="P:phosphatidylinositol dephosphorylation"/>
    <property type="evidence" value="ECO:0007669"/>
    <property type="project" value="InterPro"/>
</dbReference>
<dbReference type="PROSITE" id="PS50275">
    <property type="entry name" value="SAC"/>
    <property type="match status" value="1"/>
</dbReference>
<organism evidence="5 6">
    <name type="scientific">Nematostella vectensis</name>
    <name type="common">Starlet sea anemone</name>
    <dbReference type="NCBI Taxonomy" id="45351"/>
    <lineage>
        <taxon>Eukaryota</taxon>
        <taxon>Metazoa</taxon>
        <taxon>Cnidaria</taxon>
        <taxon>Anthozoa</taxon>
        <taxon>Hexacorallia</taxon>
        <taxon>Actiniaria</taxon>
        <taxon>Edwardsiidae</taxon>
        <taxon>Nematostella</taxon>
    </lineage>
</organism>
<dbReference type="Proteomes" id="UP000001593">
    <property type="component" value="Unassembled WGS sequence"/>
</dbReference>
<dbReference type="STRING" id="45351.A7RK06"/>
<name>A7RK06_NEMVE</name>
<evidence type="ECO:0000256" key="1">
    <source>
        <dbReference type="ARBA" id="ARBA00004308"/>
    </source>
</evidence>
<evidence type="ECO:0000256" key="2">
    <source>
        <dbReference type="ARBA" id="ARBA00022801"/>
    </source>
</evidence>
<feature type="domain" description="SAC" evidence="4">
    <location>
        <begin position="1"/>
        <end position="103"/>
    </location>
</feature>
<dbReference type="GO" id="GO:0043813">
    <property type="term" value="F:phosphatidylinositol-3,5-bisphosphate 5-phosphatase activity"/>
    <property type="evidence" value="ECO:0007669"/>
    <property type="project" value="InterPro"/>
</dbReference>
<dbReference type="EMBL" id="DS469515">
    <property type="protein sequence ID" value="EDO48074.1"/>
    <property type="molecule type" value="Genomic_DNA"/>
</dbReference>
<dbReference type="PANTHER" id="PTHR45738:SF5">
    <property type="entry name" value="POLYPHOSPHOINOSITIDE PHOSPHATASE"/>
    <property type="match status" value="1"/>
</dbReference>
<dbReference type="InParanoid" id="A7RK06"/>
<keyword evidence="2" id="KW-0378">Hydrolase</keyword>
<dbReference type="Pfam" id="PF02383">
    <property type="entry name" value="Syja_N"/>
    <property type="match status" value="1"/>
</dbReference>
<reference evidence="5 6" key="1">
    <citation type="journal article" date="2007" name="Science">
        <title>Sea anemone genome reveals ancestral eumetazoan gene repertoire and genomic organization.</title>
        <authorList>
            <person name="Putnam N.H."/>
            <person name="Srivastava M."/>
            <person name="Hellsten U."/>
            <person name="Dirks B."/>
            <person name="Chapman J."/>
            <person name="Salamov A."/>
            <person name="Terry A."/>
            <person name="Shapiro H."/>
            <person name="Lindquist E."/>
            <person name="Kapitonov V.V."/>
            <person name="Jurka J."/>
            <person name="Genikhovich G."/>
            <person name="Grigoriev I.V."/>
            <person name="Lucas S.M."/>
            <person name="Steele R.E."/>
            <person name="Finnerty J.R."/>
            <person name="Technau U."/>
            <person name="Martindale M.Q."/>
            <person name="Rokhsar D.S."/>
        </authorList>
    </citation>
    <scope>NUCLEOTIDE SEQUENCE [LARGE SCALE GENOMIC DNA]</scope>
    <source>
        <strain evidence="6">CH2 X CH6</strain>
    </source>
</reference>
<evidence type="ECO:0000313" key="6">
    <source>
        <dbReference type="Proteomes" id="UP000001593"/>
    </source>
</evidence>
<comment type="subcellular location">
    <subcellularLocation>
        <location evidence="1">Endomembrane system</location>
    </subcellularLocation>
</comment>
<keyword evidence="3" id="KW-0472">Membrane</keyword>
<dbReference type="PhylomeDB" id="A7RK06"/>
<dbReference type="GO" id="GO:0012505">
    <property type="term" value="C:endomembrane system"/>
    <property type="evidence" value="ECO:0007669"/>
    <property type="project" value="UniProtKB-SubCell"/>
</dbReference>
<evidence type="ECO:0000259" key="4">
    <source>
        <dbReference type="PROSITE" id="PS50275"/>
    </source>
</evidence>
<evidence type="ECO:0000313" key="5">
    <source>
        <dbReference type="EMBL" id="EDO48074.1"/>
    </source>
</evidence>
<keyword evidence="6" id="KW-1185">Reference proteome</keyword>
<dbReference type="InterPro" id="IPR002013">
    <property type="entry name" value="SAC_dom"/>
</dbReference>
<dbReference type="HOGENOM" id="CLU_2139737_0_0_1"/>